<dbReference type="PROSITE" id="PS51257">
    <property type="entry name" value="PROKAR_LIPOPROTEIN"/>
    <property type="match status" value="1"/>
</dbReference>
<dbReference type="EMBL" id="VFRP01000017">
    <property type="protein sequence ID" value="TPE49101.1"/>
    <property type="molecule type" value="Genomic_DNA"/>
</dbReference>
<name>A0A501WQ07_9RHOB</name>
<sequence>MTMRRRDFLVTAAASGLLAGCGGDEPPPPPGPTIVNVMVTGTPGMNPGPDGTDRPLTLFLLRLKETTAFEAADLYAAQADPAAAAGAGLIGMDQLVIPPGGSGAKSLTFEPEATALGLLAFPRDPAGRVWRLVAPVTPHQVTTAKVTLGPGGIVLEMS</sequence>
<dbReference type="InterPro" id="IPR038706">
    <property type="entry name" value="Type_VI_SciN-like_sf"/>
</dbReference>
<dbReference type="Pfam" id="PF12790">
    <property type="entry name" value="T6SS-SciN"/>
    <property type="match status" value="1"/>
</dbReference>
<reference evidence="1 2" key="1">
    <citation type="submission" date="2019-06" db="EMBL/GenBank/DDBJ databases">
        <title>A novel bacterium of genus Amaricoccus, isolated from marine sediment.</title>
        <authorList>
            <person name="Huang H."/>
            <person name="Mo K."/>
            <person name="Hu Y."/>
        </authorList>
    </citation>
    <scope>NUCLEOTIDE SEQUENCE [LARGE SCALE GENOMIC DNA]</scope>
    <source>
        <strain evidence="1 2">HB172011</strain>
    </source>
</reference>
<comment type="caution">
    <text evidence="1">The sequence shown here is derived from an EMBL/GenBank/DDBJ whole genome shotgun (WGS) entry which is preliminary data.</text>
</comment>
<dbReference type="OrthoDB" id="7724415at2"/>
<dbReference type="AlphaFoldDB" id="A0A501WQ07"/>
<evidence type="ECO:0000313" key="2">
    <source>
        <dbReference type="Proteomes" id="UP000319255"/>
    </source>
</evidence>
<keyword evidence="1" id="KW-0449">Lipoprotein</keyword>
<organism evidence="1 2">
    <name type="scientific">Amaricoccus solimangrovi</name>
    <dbReference type="NCBI Taxonomy" id="2589815"/>
    <lineage>
        <taxon>Bacteria</taxon>
        <taxon>Pseudomonadati</taxon>
        <taxon>Pseudomonadota</taxon>
        <taxon>Alphaproteobacteria</taxon>
        <taxon>Rhodobacterales</taxon>
        <taxon>Paracoccaceae</taxon>
        <taxon>Amaricoccus</taxon>
    </lineage>
</organism>
<dbReference type="Proteomes" id="UP000319255">
    <property type="component" value="Unassembled WGS sequence"/>
</dbReference>
<keyword evidence="2" id="KW-1185">Reference proteome</keyword>
<dbReference type="Gene3D" id="2.60.40.4150">
    <property type="entry name" value="Type VI secretion system, lipoprotein SciN"/>
    <property type="match status" value="1"/>
</dbReference>
<protein>
    <submittedName>
        <fullName evidence="1">Type VI secretion system lipoprotein TssJ</fullName>
    </submittedName>
</protein>
<evidence type="ECO:0000313" key="1">
    <source>
        <dbReference type="EMBL" id="TPE49101.1"/>
    </source>
</evidence>
<dbReference type="PANTHER" id="PTHR37625">
    <property type="entry name" value="OUTER MEMBRANE LIPOPROTEIN-RELATED"/>
    <property type="match status" value="1"/>
</dbReference>
<dbReference type="PANTHER" id="PTHR37625:SF4">
    <property type="entry name" value="OUTER MEMBRANE LIPOPROTEIN"/>
    <property type="match status" value="1"/>
</dbReference>
<dbReference type="InterPro" id="IPR019546">
    <property type="entry name" value="TAT_signal_bac_arc"/>
</dbReference>
<accession>A0A501WQ07</accession>
<dbReference type="NCBIfam" id="TIGR01409">
    <property type="entry name" value="TAT_signal_seq"/>
    <property type="match status" value="1"/>
</dbReference>
<proteinExistence type="predicted"/>
<dbReference type="NCBIfam" id="TIGR03352">
    <property type="entry name" value="VI_chp_3"/>
    <property type="match status" value="1"/>
</dbReference>
<gene>
    <name evidence="1" type="primary">tssJ</name>
    <name evidence="1" type="ORF">FJM51_15615</name>
</gene>
<dbReference type="InterPro" id="IPR017734">
    <property type="entry name" value="T6SS_SciN"/>
</dbReference>